<dbReference type="Gene3D" id="1.10.1900.20">
    <property type="entry name" value="Ribosomal protein L20"/>
    <property type="match status" value="1"/>
</dbReference>
<evidence type="ECO:0000256" key="6">
    <source>
        <dbReference type="ARBA" id="ARBA00024775"/>
    </source>
</evidence>
<keyword evidence="4 8" id="KW-0689">Ribosomal protein</keyword>
<evidence type="ECO:0000256" key="1">
    <source>
        <dbReference type="ARBA" id="ARBA00007698"/>
    </source>
</evidence>
<dbReference type="OrthoDB" id="9808966at2"/>
<evidence type="ECO:0000256" key="2">
    <source>
        <dbReference type="ARBA" id="ARBA00022730"/>
    </source>
</evidence>
<dbReference type="RefSeq" id="WP_071893777.1">
    <property type="nucleotide sequence ID" value="NZ_BAAARH010000009.1"/>
</dbReference>
<dbReference type="GO" id="GO:0019843">
    <property type="term" value="F:rRNA binding"/>
    <property type="evidence" value="ECO:0007669"/>
    <property type="project" value="UniProtKB-UniRule"/>
</dbReference>
<comment type="similarity">
    <text evidence="1 8 9">Belongs to the bacterial ribosomal protein bL20 family.</text>
</comment>
<dbReference type="GO" id="GO:0003735">
    <property type="term" value="F:structural constituent of ribosome"/>
    <property type="evidence" value="ECO:0007669"/>
    <property type="project" value="InterPro"/>
</dbReference>
<dbReference type="GO" id="GO:0005840">
    <property type="term" value="C:ribosome"/>
    <property type="evidence" value="ECO:0007669"/>
    <property type="project" value="UniProtKB-KW"/>
</dbReference>
<evidence type="ECO:0000256" key="9">
    <source>
        <dbReference type="RuleBase" id="RU000560"/>
    </source>
</evidence>
<evidence type="ECO:0000313" key="11">
    <source>
        <dbReference type="EMBL" id="MBB5511651.1"/>
    </source>
</evidence>
<sequence>MARVKRAVNAHKKRRVVLERAKGYRGQRSRLYRKAKEQLLHSFVYSFNDRRKRKGDFRRLWIQRINAASRANGMTYNRLIQGLKAAEVEVDRRMLAELAVSDATAFAALVKVAKSALPADVNAPADKSAKKASSAKATKAAAVKVVSAAPAKAEAPAKEEAPAAASKESEIAGAVKAVEGEAAPEGFVIKGNSQSNKYHVPGSTWYEQTQAEYWFETIEAAKAAGFEPAGGESRQQMPQA</sequence>
<dbReference type="Proteomes" id="UP000183530">
    <property type="component" value="Chromosome"/>
</dbReference>
<dbReference type="Pfam" id="PF00453">
    <property type="entry name" value="Ribosomal_L20"/>
    <property type="match status" value="1"/>
</dbReference>
<dbReference type="SUPFAM" id="SSF74731">
    <property type="entry name" value="Ribosomal protein L20"/>
    <property type="match status" value="1"/>
</dbReference>
<evidence type="ECO:0000256" key="8">
    <source>
        <dbReference type="HAMAP-Rule" id="MF_00382"/>
    </source>
</evidence>
<dbReference type="InterPro" id="IPR049946">
    <property type="entry name" value="RIBOSOMAL_L20_CS"/>
</dbReference>
<evidence type="ECO:0000256" key="7">
    <source>
        <dbReference type="ARBA" id="ARBA00035172"/>
    </source>
</evidence>
<dbReference type="KEGG" id="nae:BHE16_03880"/>
<dbReference type="GO" id="GO:0000027">
    <property type="term" value="P:ribosomal large subunit assembly"/>
    <property type="evidence" value="ECO:0007669"/>
    <property type="project" value="UniProtKB-UniRule"/>
</dbReference>
<dbReference type="Gene3D" id="6.10.160.10">
    <property type="match status" value="1"/>
</dbReference>
<dbReference type="EMBL" id="CP018135">
    <property type="protein sequence ID" value="APF40296.1"/>
    <property type="molecule type" value="Genomic_DNA"/>
</dbReference>
<evidence type="ECO:0000256" key="4">
    <source>
        <dbReference type="ARBA" id="ARBA00022980"/>
    </source>
</evidence>
<proteinExistence type="inferred from homology"/>
<name>A0A1L2ZMC9_9MICC</name>
<evidence type="ECO:0000313" key="12">
    <source>
        <dbReference type="Proteomes" id="UP000183530"/>
    </source>
</evidence>
<dbReference type="InterPro" id="IPR005813">
    <property type="entry name" value="Ribosomal_bL20"/>
</dbReference>
<dbReference type="NCBIfam" id="TIGR01032">
    <property type="entry name" value="rplT_bact"/>
    <property type="match status" value="1"/>
</dbReference>
<dbReference type="Proteomes" id="UP000580797">
    <property type="component" value="Unassembled WGS sequence"/>
</dbReference>
<protein>
    <recommendedName>
        <fullName evidence="7 8">Large ribosomal subunit protein bL20</fullName>
    </recommendedName>
</protein>
<dbReference type="EMBL" id="JACHDR010000001">
    <property type="protein sequence ID" value="MBB5511651.1"/>
    <property type="molecule type" value="Genomic_DNA"/>
</dbReference>
<reference evidence="11 13" key="2">
    <citation type="submission" date="2020-08" db="EMBL/GenBank/DDBJ databases">
        <title>Sequencing the genomes of 1000 actinobacteria strains.</title>
        <authorList>
            <person name="Klenk H.-P."/>
        </authorList>
    </citation>
    <scope>NUCLEOTIDE SEQUENCE [LARGE SCALE GENOMIC DNA]</scope>
    <source>
        <strain evidence="11 13">DSM 105783</strain>
    </source>
</reference>
<keyword evidence="3 8" id="KW-0694">RNA-binding</keyword>
<gene>
    <name evidence="8" type="primary">rplT</name>
    <name evidence="10" type="ORF">BHE16_03880</name>
    <name evidence="11" type="ORF">HD598_000338</name>
</gene>
<dbReference type="CDD" id="cd07026">
    <property type="entry name" value="Ribosomal_L20"/>
    <property type="match status" value="1"/>
</dbReference>
<evidence type="ECO:0000313" key="13">
    <source>
        <dbReference type="Proteomes" id="UP000580797"/>
    </source>
</evidence>
<reference evidence="10 12" key="1">
    <citation type="submission" date="2016-11" db="EMBL/GenBank/DDBJ databases">
        <title>Genome sequencing of Zhihengliuella aestuarii B18 antagonistic to Plasmodiophora brassicae.</title>
        <authorList>
            <person name="Luo Y."/>
        </authorList>
    </citation>
    <scope>NUCLEOTIDE SEQUENCE [LARGE SCALE GENOMIC DNA]</scope>
    <source>
        <strain evidence="10 12">B18</strain>
    </source>
</reference>
<dbReference type="GO" id="GO:1990904">
    <property type="term" value="C:ribonucleoprotein complex"/>
    <property type="evidence" value="ECO:0007669"/>
    <property type="project" value="UniProtKB-KW"/>
</dbReference>
<comment type="function">
    <text evidence="6 8 9">Binds directly to 23S ribosomal RNA and is necessary for the in vitro assembly process of the 50S ribosomal subunit. It is not involved in the protein synthesizing functions of that subunit.</text>
</comment>
<dbReference type="GO" id="GO:0006412">
    <property type="term" value="P:translation"/>
    <property type="evidence" value="ECO:0007669"/>
    <property type="project" value="InterPro"/>
</dbReference>
<keyword evidence="5 8" id="KW-0687">Ribonucleoprotein</keyword>
<dbReference type="PANTHER" id="PTHR10986">
    <property type="entry name" value="39S RIBOSOMAL PROTEIN L20"/>
    <property type="match status" value="1"/>
</dbReference>
<dbReference type="STRING" id="556325.BHE16_03880"/>
<organism evidence="10 12">
    <name type="scientific">Neomicrococcus aestuarii</name>
    <dbReference type="NCBI Taxonomy" id="556325"/>
    <lineage>
        <taxon>Bacteria</taxon>
        <taxon>Bacillati</taxon>
        <taxon>Actinomycetota</taxon>
        <taxon>Actinomycetes</taxon>
        <taxon>Micrococcales</taxon>
        <taxon>Micrococcaceae</taxon>
        <taxon>Neomicrococcus</taxon>
    </lineage>
</organism>
<dbReference type="HAMAP" id="MF_00382">
    <property type="entry name" value="Ribosomal_bL20"/>
    <property type="match status" value="1"/>
</dbReference>
<dbReference type="InterPro" id="IPR035566">
    <property type="entry name" value="Ribosomal_protein_bL20_C"/>
</dbReference>
<dbReference type="AlphaFoldDB" id="A0A1L2ZMC9"/>
<keyword evidence="12" id="KW-1185">Reference proteome</keyword>
<dbReference type="PROSITE" id="PS00937">
    <property type="entry name" value="RIBOSOMAL_L20"/>
    <property type="match status" value="1"/>
</dbReference>
<dbReference type="PRINTS" id="PR00062">
    <property type="entry name" value="RIBOSOMALL20"/>
</dbReference>
<keyword evidence="2 8" id="KW-0699">rRNA-binding</keyword>
<dbReference type="FunFam" id="1.10.1900.20:FF:000001">
    <property type="entry name" value="50S ribosomal protein L20"/>
    <property type="match status" value="1"/>
</dbReference>
<accession>A0A1L2ZMC9</accession>
<evidence type="ECO:0000256" key="5">
    <source>
        <dbReference type="ARBA" id="ARBA00023274"/>
    </source>
</evidence>
<evidence type="ECO:0000256" key="3">
    <source>
        <dbReference type="ARBA" id="ARBA00022884"/>
    </source>
</evidence>
<evidence type="ECO:0000313" key="10">
    <source>
        <dbReference type="EMBL" id="APF40296.1"/>
    </source>
</evidence>